<dbReference type="STRING" id="858640.A3K86_15310"/>
<evidence type="ECO:0000256" key="1">
    <source>
        <dbReference type="SAM" id="Phobius"/>
    </source>
</evidence>
<name>A0A178K8P4_9GAMM</name>
<dbReference type="Proteomes" id="UP000078503">
    <property type="component" value="Unassembled WGS sequence"/>
</dbReference>
<keyword evidence="1" id="KW-1133">Transmembrane helix</keyword>
<keyword evidence="3" id="KW-1185">Reference proteome</keyword>
<feature type="transmembrane region" description="Helical" evidence="1">
    <location>
        <begin position="12"/>
        <end position="30"/>
    </location>
</feature>
<evidence type="ECO:0000313" key="2">
    <source>
        <dbReference type="EMBL" id="OAN13033.1"/>
    </source>
</evidence>
<proteinExistence type="predicted"/>
<accession>A0A178K8P4</accession>
<dbReference type="AlphaFoldDB" id="A0A178K8P4"/>
<sequence length="182" mass="20560">MNNLLKVNSNVNIYKLATSLVTIMFVSSASHKKSFLQSPWFAWLKITIFFCIGLVAYEFFINPAVQKSVESDCQLSSTVCQIDDANLSLEYDIVNPMVSNTLSVDWSSIPQDVKQLELKLEGHEMMMGIYKLQLKRTTNDTFSGELLLPFCTSETMTWYGTITPLAAQTQISPLHISVRMTQ</sequence>
<dbReference type="EMBL" id="LVHF01000029">
    <property type="protein sequence ID" value="OAN13033.1"/>
    <property type="molecule type" value="Genomic_DNA"/>
</dbReference>
<keyword evidence="1" id="KW-0472">Membrane</keyword>
<evidence type="ECO:0000313" key="3">
    <source>
        <dbReference type="Proteomes" id="UP000078503"/>
    </source>
</evidence>
<feature type="transmembrane region" description="Helical" evidence="1">
    <location>
        <begin position="42"/>
        <end position="61"/>
    </location>
</feature>
<reference evidence="2 3" key="1">
    <citation type="submission" date="2016-03" db="EMBL/GenBank/DDBJ databases">
        <title>Photobacterium proteolyticum sp. nov. a protease producing bacterium isolated from ocean sediments of Laizhou Bay.</title>
        <authorList>
            <person name="Li Y."/>
        </authorList>
    </citation>
    <scope>NUCLEOTIDE SEQUENCE [LARGE SCALE GENOMIC DNA]</scope>
    <source>
        <strain evidence="2 3">R-40508</strain>
    </source>
</reference>
<protein>
    <submittedName>
        <fullName evidence="2">Uncharacterized protein</fullName>
    </submittedName>
</protein>
<comment type="caution">
    <text evidence="2">The sequence shown here is derived from an EMBL/GenBank/DDBJ whole genome shotgun (WGS) entry which is preliminary data.</text>
</comment>
<keyword evidence="1" id="KW-0812">Transmembrane</keyword>
<organism evidence="2 3">
    <name type="scientific">Photobacterium jeanii</name>
    <dbReference type="NCBI Taxonomy" id="858640"/>
    <lineage>
        <taxon>Bacteria</taxon>
        <taxon>Pseudomonadati</taxon>
        <taxon>Pseudomonadota</taxon>
        <taxon>Gammaproteobacteria</taxon>
        <taxon>Vibrionales</taxon>
        <taxon>Vibrionaceae</taxon>
        <taxon>Photobacterium</taxon>
    </lineage>
</organism>
<gene>
    <name evidence="2" type="ORF">A3K86_15310</name>
</gene>